<name>A0ABR9PIQ9_9BACT</name>
<evidence type="ECO:0000313" key="1">
    <source>
        <dbReference type="EMBL" id="MBE4747791.1"/>
    </source>
</evidence>
<organism evidence="1 2">
    <name type="scientific">Corallococcus soli</name>
    <dbReference type="NCBI Taxonomy" id="2710757"/>
    <lineage>
        <taxon>Bacteria</taxon>
        <taxon>Pseudomonadati</taxon>
        <taxon>Myxococcota</taxon>
        <taxon>Myxococcia</taxon>
        <taxon>Myxococcales</taxon>
        <taxon>Cystobacterineae</taxon>
        <taxon>Myxococcaceae</taxon>
        <taxon>Corallococcus</taxon>
    </lineage>
</organism>
<dbReference type="RefSeq" id="WP_193347147.1">
    <property type="nucleotide sequence ID" value="NZ_JAAIYO010000001.1"/>
</dbReference>
<sequence length="135" mass="14959">MATGEVRPREQGQDEALMRAGLGTLSPAELMLRARRGDWARVDRELRRRGPAATREALASLPRDTAAMASSPVRLDGRTLHETVASLGLVITDDGREHIVGEVDGRRLRRGDEAALWCWLFDSGRITPQKEECRG</sequence>
<accession>A0ABR9PIQ9</accession>
<evidence type="ECO:0000313" key="2">
    <source>
        <dbReference type="Proteomes" id="UP001516472"/>
    </source>
</evidence>
<proteinExistence type="predicted"/>
<reference evidence="1 2" key="1">
    <citation type="submission" date="2020-02" db="EMBL/GenBank/DDBJ databases">
        <authorList>
            <person name="Babadi Z.K."/>
            <person name="Risdian C."/>
            <person name="Ebrahimipour G.H."/>
            <person name="Wink J."/>
        </authorList>
    </citation>
    <scope>NUCLEOTIDE SEQUENCE [LARGE SCALE GENOMIC DNA]</scope>
    <source>
        <strain evidence="1 2">ZKHCc1 1396</strain>
    </source>
</reference>
<comment type="caution">
    <text evidence="1">The sequence shown here is derived from an EMBL/GenBank/DDBJ whole genome shotgun (WGS) entry which is preliminary data.</text>
</comment>
<keyword evidence="2" id="KW-1185">Reference proteome</keyword>
<protein>
    <submittedName>
        <fullName evidence="1">Uncharacterized protein</fullName>
    </submittedName>
</protein>
<dbReference type="EMBL" id="JAAIYO010000001">
    <property type="protein sequence ID" value="MBE4747791.1"/>
    <property type="molecule type" value="Genomic_DNA"/>
</dbReference>
<dbReference type="Proteomes" id="UP001516472">
    <property type="component" value="Unassembled WGS sequence"/>
</dbReference>
<gene>
    <name evidence="1" type="ORF">G4177_06310</name>
</gene>